<accession>M0LYL1</accession>
<dbReference type="STRING" id="358396.CHINAEXTREME_06460"/>
<feature type="region of interest" description="Disordered" evidence="1">
    <location>
        <begin position="19"/>
        <end position="39"/>
    </location>
</feature>
<evidence type="ECO:0000313" key="4">
    <source>
        <dbReference type="Proteomes" id="UP000011555"/>
    </source>
</evidence>
<organism evidence="3 4">
    <name type="scientific">Natronobacterium lacisalsi AJ5</name>
    <dbReference type="NCBI Taxonomy" id="358396"/>
    <lineage>
        <taxon>Archaea</taxon>
        <taxon>Methanobacteriati</taxon>
        <taxon>Methanobacteriota</taxon>
        <taxon>Stenosarchaea group</taxon>
        <taxon>Halobacteria</taxon>
        <taxon>Halobacteriales</taxon>
        <taxon>Natrialbaceae</taxon>
        <taxon>Natronobacterium</taxon>
    </lineage>
</organism>
<dbReference type="SUPFAM" id="SSF69118">
    <property type="entry name" value="AhpD-like"/>
    <property type="match status" value="1"/>
</dbReference>
<evidence type="ECO:0000259" key="2">
    <source>
        <dbReference type="Pfam" id="PF02627"/>
    </source>
</evidence>
<name>M0LYL1_NATLA</name>
<evidence type="ECO:0000313" key="3">
    <source>
        <dbReference type="EMBL" id="EMA38268.1"/>
    </source>
</evidence>
<protein>
    <submittedName>
        <fullName evidence="3">Carboxymuconolactone decarboxylase</fullName>
    </submittedName>
</protein>
<comment type="caution">
    <text evidence="3">The sequence shown here is derived from an EMBL/GenBank/DDBJ whole genome shotgun (WGS) entry which is preliminary data.</text>
</comment>
<dbReference type="Gene3D" id="1.20.1290.10">
    <property type="entry name" value="AhpD-like"/>
    <property type="match status" value="1"/>
</dbReference>
<dbReference type="Pfam" id="PF02627">
    <property type="entry name" value="CMD"/>
    <property type="match status" value="1"/>
</dbReference>
<reference evidence="3 4" key="1">
    <citation type="journal article" date="2014" name="PLoS Genet.">
        <title>Phylogenetically driven sequencing of extremely halophilic archaea reveals strategies for static and dynamic osmo-response.</title>
        <authorList>
            <person name="Becker E.A."/>
            <person name="Seitzer P.M."/>
            <person name="Tritt A."/>
            <person name="Larsen D."/>
            <person name="Krusor M."/>
            <person name="Yao A.I."/>
            <person name="Wu D."/>
            <person name="Madern D."/>
            <person name="Eisen J.A."/>
            <person name="Darling A.E."/>
            <person name="Facciotti M.T."/>
        </authorList>
    </citation>
    <scope>NUCLEOTIDE SEQUENCE [LARGE SCALE GENOMIC DNA]</scope>
    <source>
        <strain evidence="3 4">AJ5</strain>
    </source>
</reference>
<sequence>MTRRSRDFSTPNVNALRVDAAAMSEETENPIDPEELPSTAGEFAVEYPDVWDRYADLGEVCAASGPIDGETKRLVKLALAVAAQSEGAVHSHVRRARDEGVPPETLRHVAVLSIPTIGFPQAMAALSWIDDLVDEGDDTGSGARE</sequence>
<dbReference type="Proteomes" id="UP000011555">
    <property type="component" value="Unassembled WGS sequence"/>
</dbReference>
<dbReference type="InterPro" id="IPR003779">
    <property type="entry name" value="CMD-like"/>
</dbReference>
<dbReference type="InterPro" id="IPR029032">
    <property type="entry name" value="AhpD-like"/>
</dbReference>
<evidence type="ECO:0000256" key="1">
    <source>
        <dbReference type="SAM" id="MobiDB-lite"/>
    </source>
</evidence>
<feature type="compositionally biased region" description="Acidic residues" evidence="1">
    <location>
        <begin position="25"/>
        <end position="35"/>
    </location>
</feature>
<dbReference type="PANTHER" id="PTHR33930:SF2">
    <property type="entry name" value="BLR3452 PROTEIN"/>
    <property type="match status" value="1"/>
</dbReference>
<dbReference type="InParanoid" id="M0LYL1"/>
<dbReference type="PATRIC" id="fig|358396.7.peg.32"/>
<dbReference type="PANTHER" id="PTHR33930">
    <property type="entry name" value="ALKYL HYDROPEROXIDE REDUCTASE AHPD"/>
    <property type="match status" value="1"/>
</dbReference>
<dbReference type="eggNOG" id="arCOG02148">
    <property type="taxonomic scope" value="Archaea"/>
</dbReference>
<proteinExistence type="predicted"/>
<feature type="domain" description="Carboxymuconolactone decarboxylase-like" evidence="2">
    <location>
        <begin position="48"/>
        <end position="130"/>
    </location>
</feature>
<gene>
    <name evidence="3" type="ORF">C445_00165</name>
</gene>
<keyword evidence="4" id="KW-1185">Reference proteome</keyword>
<dbReference type="GO" id="GO:0051920">
    <property type="term" value="F:peroxiredoxin activity"/>
    <property type="evidence" value="ECO:0007669"/>
    <property type="project" value="InterPro"/>
</dbReference>
<dbReference type="EMBL" id="AOLZ01000002">
    <property type="protein sequence ID" value="EMA38268.1"/>
    <property type="molecule type" value="Genomic_DNA"/>
</dbReference>
<dbReference type="AlphaFoldDB" id="M0LYL1"/>